<comment type="catalytic activity">
    <reaction evidence="1 10">
        <text>UDP-alpha-D-glucose = UDP-alpha-D-galactose</text>
        <dbReference type="Rhea" id="RHEA:22168"/>
        <dbReference type="ChEBI" id="CHEBI:58885"/>
        <dbReference type="ChEBI" id="CHEBI:66914"/>
        <dbReference type="EC" id="5.1.3.2"/>
    </reaction>
</comment>
<organism evidence="12 13">
    <name type="scientific">Flexistipes sinusarabici</name>
    <dbReference type="NCBI Taxonomy" id="2352"/>
    <lineage>
        <taxon>Bacteria</taxon>
        <taxon>Pseudomonadati</taxon>
        <taxon>Deferribacterota</taxon>
        <taxon>Deferribacteres</taxon>
        <taxon>Deferribacterales</taxon>
        <taxon>Flexistipitaceae</taxon>
        <taxon>Flexistipes</taxon>
    </lineage>
</organism>
<evidence type="ECO:0000256" key="3">
    <source>
        <dbReference type="ARBA" id="ARBA00004947"/>
    </source>
</evidence>
<dbReference type="PANTHER" id="PTHR43725">
    <property type="entry name" value="UDP-GLUCOSE 4-EPIMERASE"/>
    <property type="match status" value="1"/>
</dbReference>
<evidence type="ECO:0000313" key="13">
    <source>
        <dbReference type="Proteomes" id="UP000262325"/>
    </source>
</evidence>
<gene>
    <name evidence="12" type="primary">galE</name>
    <name evidence="12" type="ORF">DHM44_10755</name>
</gene>
<dbReference type="Gene3D" id="3.90.25.10">
    <property type="entry name" value="UDP-galactose 4-epimerase, domain 1"/>
    <property type="match status" value="1"/>
</dbReference>
<comment type="cofactor">
    <cofactor evidence="2 10">
        <name>NAD(+)</name>
        <dbReference type="ChEBI" id="CHEBI:57540"/>
    </cofactor>
</comment>
<accession>A0A3D5QE59</accession>
<sequence>MKILVTGGAGYIGSHVVKQLLEFTEHEIIILDNLSTGRESTLETLKSIRDFTFIKLDLKEFHEVEKILQINDIETIIHFATSIIVPESVEDPAKYYMNNTVNTTNLIKCASENGVKNFIFSSTAAVYGEPKPEIQNSKFKINESYATKPINPYGWSKLMSERVLQDTAKAGGKMKYVILRYFNVAGADIHYKQYTINQNQSTVLKPRIGQSTPNATHLIKIASECVAGKRDKMYIFGDDYPTEDGTCIRDYIHVDDLADAHIRAIAYLQKNPSDIFNCGYGRGYSVKEVIDVMKNVTGIEFEVEVSGRREGDPAVLVSDNKKIKSSMNWQPKYDNLEIICKSAYKWEKSVK</sequence>
<evidence type="ECO:0000313" key="12">
    <source>
        <dbReference type="EMBL" id="HCW94145.1"/>
    </source>
</evidence>
<dbReference type="GO" id="GO:0003978">
    <property type="term" value="F:UDP-glucose 4-epimerase activity"/>
    <property type="evidence" value="ECO:0007669"/>
    <property type="project" value="UniProtKB-UniRule"/>
</dbReference>
<dbReference type="PANTHER" id="PTHR43725:SF53">
    <property type="entry name" value="UDP-ARABINOSE 4-EPIMERASE 1"/>
    <property type="match status" value="1"/>
</dbReference>
<evidence type="ECO:0000259" key="11">
    <source>
        <dbReference type="Pfam" id="PF01370"/>
    </source>
</evidence>
<dbReference type="Proteomes" id="UP000262325">
    <property type="component" value="Unassembled WGS sequence"/>
</dbReference>
<evidence type="ECO:0000256" key="4">
    <source>
        <dbReference type="ARBA" id="ARBA00007637"/>
    </source>
</evidence>
<comment type="caution">
    <text evidence="12">The sequence shown here is derived from an EMBL/GenBank/DDBJ whole genome shotgun (WGS) entry which is preliminary data.</text>
</comment>
<dbReference type="EMBL" id="DPPF01000228">
    <property type="protein sequence ID" value="HCW94145.1"/>
    <property type="molecule type" value="Genomic_DNA"/>
</dbReference>
<dbReference type="UniPathway" id="UPA00214"/>
<evidence type="ECO:0000256" key="2">
    <source>
        <dbReference type="ARBA" id="ARBA00001911"/>
    </source>
</evidence>
<reference evidence="12 13" key="1">
    <citation type="journal article" date="2018" name="Nat. Biotechnol.">
        <title>A standardized bacterial taxonomy based on genome phylogeny substantially revises the tree of life.</title>
        <authorList>
            <person name="Parks D.H."/>
            <person name="Chuvochina M."/>
            <person name="Waite D.W."/>
            <person name="Rinke C."/>
            <person name="Skarshewski A."/>
            <person name="Chaumeil P.A."/>
            <person name="Hugenholtz P."/>
        </authorList>
    </citation>
    <scope>NUCLEOTIDE SEQUENCE [LARGE SCALE GENOMIC DNA]</scope>
    <source>
        <strain evidence="12">UBA8672</strain>
    </source>
</reference>
<keyword evidence="9 10" id="KW-0119">Carbohydrate metabolism</keyword>
<comment type="pathway">
    <text evidence="3 10">Carbohydrate metabolism; galactose metabolism.</text>
</comment>
<protein>
    <recommendedName>
        <fullName evidence="6 10">UDP-glucose 4-epimerase</fullName>
        <ecNumber evidence="5 10">5.1.3.2</ecNumber>
    </recommendedName>
</protein>
<dbReference type="Gene3D" id="3.40.50.720">
    <property type="entry name" value="NAD(P)-binding Rossmann-like Domain"/>
    <property type="match status" value="1"/>
</dbReference>
<keyword evidence="8 10" id="KW-0413">Isomerase</keyword>
<evidence type="ECO:0000256" key="6">
    <source>
        <dbReference type="ARBA" id="ARBA00018569"/>
    </source>
</evidence>
<comment type="subunit">
    <text evidence="10">Homodimer.</text>
</comment>
<keyword evidence="7 10" id="KW-0520">NAD</keyword>
<dbReference type="SUPFAM" id="SSF51735">
    <property type="entry name" value="NAD(P)-binding Rossmann-fold domains"/>
    <property type="match status" value="1"/>
</dbReference>
<feature type="domain" description="NAD-dependent epimerase/dehydratase" evidence="11">
    <location>
        <begin position="3"/>
        <end position="279"/>
    </location>
</feature>
<evidence type="ECO:0000256" key="1">
    <source>
        <dbReference type="ARBA" id="ARBA00000083"/>
    </source>
</evidence>
<dbReference type="AlphaFoldDB" id="A0A3D5QE59"/>
<dbReference type="InterPro" id="IPR005886">
    <property type="entry name" value="UDP_G4E"/>
</dbReference>
<comment type="similarity">
    <text evidence="4 10">Belongs to the NAD(P)-dependent epimerase/dehydratase family.</text>
</comment>
<evidence type="ECO:0000256" key="9">
    <source>
        <dbReference type="ARBA" id="ARBA00023277"/>
    </source>
</evidence>
<dbReference type="InterPro" id="IPR001509">
    <property type="entry name" value="Epimerase_deHydtase"/>
</dbReference>
<evidence type="ECO:0000256" key="7">
    <source>
        <dbReference type="ARBA" id="ARBA00023027"/>
    </source>
</evidence>
<dbReference type="InterPro" id="IPR036291">
    <property type="entry name" value="NAD(P)-bd_dom_sf"/>
</dbReference>
<evidence type="ECO:0000256" key="10">
    <source>
        <dbReference type="RuleBase" id="RU366046"/>
    </source>
</evidence>
<evidence type="ECO:0000256" key="5">
    <source>
        <dbReference type="ARBA" id="ARBA00013189"/>
    </source>
</evidence>
<dbReference type="CDD" id="cd05247">
    <property type="entry name" value="UDP_G4E_1_SDR_e"/>
    <property type="match status" value="1"/>
</dbReference>
<evidence type="ECO:0000256" key="8">
    <source>
        <dbReference type="ARBA" id="ARBA00023235"/>
    </source>
</evidence>
<dbReference type="NCBIfam" id="TIGR01179">
    <property type="entry name" value="galE"/>
    <property type="match status" value="1"/>
</dbReference>
<dbReference type="EC" id="5.1.3.2" evidence="5 10"/>
<proteinExistence type="inferred from homology"/>
<dbReference type="GO" id="GO:0033499">
    <property type="term" value="P:galactose catabolic process via UDP-galactose, Leloir pathway"/>
    <property type="evidence" value="ECO:0007669"/>
    <property type="project" value="TreeGrafter"/>
</dbReference>
<name>A0A3D5QE59_FLESI</name>
<dbReference type="Pfam" id="PF01370">
    <property type="entry name" value="Epimerase"/>
    <property type="match status" value="1"/>
</dbReference>